<reference evidence="2 3" key="1">
    <citation type="submission" date="2019-03" db="EMBL/GenBank/DDBJ databases">
        <title>Alkanindiges illinoisensis: a potential pathogenic isolated from ascites of a gastric cancer patient with abdominal metastasis.</title>
        <authorList>
            <person name="Hu X."/>
            <person name="Yang B."/>
            <person name="Yan X."/>
            <person name="Lin L."/>
            <person name="Zhao H."/>
            <person name="Zhou F."/>
            <person name="Su B."/>
            <person name="Chen J."/>
            <person name="Rui Y."/>
            <person name="Wang Q."/>
            <person name="Zheng L."/>
        </authorList>
    </citation>
    <scope>NUCLEOTIDE SEQUENCE [LARGE SCALE GENOMIC DNA]</scope>
    <source>
        <strain evidence="2 3">NFYY 23406</strain>
    </source>
</reference>
<keyword evidence="1" id="KW-1133">Transmembrane helix</keyword>
<dbReference type="Proteomes" id="UP000297834">
    <property type="component" value="Unassembled WGS sequence"/>
</dbReference>
<dbReference type="EMBL" id="SNTY01000014">
    <property type="protein sequence ID" value="TEU29417.1"/>
    <property type="molecule type" value="Genomic_DNA"/>
</dbReference>
<keyword evidence="3" id="KW-1185">Reference proteome</keyword>
<feature type="transmembrane region" description="Helical" evidence="1">
    <location>
        <begin position="90"/>
        <end position="109"/>
    </location>
</feature>
<sequence length="191" mass="20969">MEPLSSVLFNLVINIATLLIFLRFIMQLAAVDYFNPVVQATVKATPVVDMFSRILPTVANGRLNLAALVLLILLKLLDLMGNAYLNGLPAPLPAELLVATFLSLIQGLLRFCRYIIFGSIILSWVTVFTNARSPFIDVVWQLAEPLLAPFRRILPNTGPLDFSPIVALLAIYIAEQLMAQAAMVLIASVGY</sequence>
<feature type="transmembrane region" description="Helical" evidence="1">
    <location>
        <begin position="114"/>
        <end position="131"/>
    </location>
</feature>
<accession>A0A4Y7XDZ1</accession>
<evidence type="ECO:0000256" key="1">
    <source>
        <dbReference type="SAM" id="Phobius"/>
    </source>
</evidence>
<proteinExistence type="predicted"/>
<evidence type="ECO:0000313" key="2">
    <source>
        <dbReference type="EMBL" id="TEU29417.1"/>
    </source>
</evidence>
<dbReference type="Pfam" id="PF02325">
    <property type="entry name" value="CCB3_YggT"/>
    <property type="match status" value="2"/>
</dbReference>
<dbReference type="GO" id="GO:0016020">
    <property type="term" value="C:membrane"/>
    <property type="evidence" value="ECO:0007669"/>
    <property type="project" value="InterPro"/>
</dbReference>
<organism evidence="2 3">
    <name type="scientific">Alkanindiges illinoisensis</name>
    <dbReference type="NCBI Taxonomy" id="197183"/>
    <lineage>
        <taxon>Bacteria</taxon>
        <taxon>Pseudomonadati</taxon>
        <taxon>Pseudomonadota</taxon>
        <taxon>Gammaproteobacteria</taxon>
        <taxon>Moraxellales</taxon>
        <taxon>Moraxellaceae</taxon>
        <taxon>Alkanindiges</taxon>
    </lineage>
</organism>
<dbReference type="OrthoDB" id="9806665at2"/>
<dbReference type="RefSeq" id="WP_134243855.1">
    <property type="nucleotide sequence ID" value="NZ_SNTY01000014.1"/>
</dbReference>
<dbReference type="InterPro" id="IPR003425">
    <property type="entry name" value="CCB3/YggT"/>
</dbReference>
<protein>
    <submittedName>
        <fullName evidence="2">YggT family protein</fullName>
    </submittedName>
</protein>
<dbReference type="AlphaFoldDB" id="A0A4Y7XDZ1"/>
<evidence type="ECO:0000313" key="3">
    <source>
        <dbReference type="Proteomes" id="UP000297834"/>
    </source>
</evidence>
<keyword evidence="1" id="KW-0812">Transmembrane</keyword>
<feature type="transmembrane region" description="Helical" evidence="1">
    <location>
        <begin position="165"/>
        <end position="189"/>
    </location>
</feature>
<gene>
    <name evidence="2" type="ORF">E2B99_05030</name>
</gene>
<dbReference type="STRING" id="1120977.GCA_000619845_02684"/>
<keyword evidence="1" id="KW-0472">Membrane</keyword>
<feature type="transmembrane region" description="Helical" evidence="1">
    <location>
        <begin position="6"/>
        <end position="25"/>
    </location>
</feature>
<comment type="caution">
    <text evidence="2">The sequence shown here is derived from an EMBL/GenBank/DDBJ whole genome shotgun (WGS) entry which is preliminary data.</text>
</comment>
<name>A0A4Y7XDZ1_9GAMM</name>